<accession>A0A418KKJ0</accession>
<dbReference type="AlphaFoldDB" id="A0A418KKJ0"/>
<reference evidence="2 3" key="1">
    <citation type="submission" date="2018-09" db="EMBL/GenBank/DDBJ databases">
        <title>Isolation, diversity and antifungal activity of actinobacteria from wheat.</title>
        <authorList>
            <person name="Han C."/>
        </authorList>
    </citation>
    <scope>NUCLEOTIDE SEQUENCE [LARGE SCALE GENOMIC DNA]</scope>
    <source>
        <strain evidence="2 3">NEAU-YY265</strain>
    </source>
</reference>
<evidence type="ECO:0000259" key="1">
    <source>
        <dbReference type="Pfam" id="PF03537"/>
    </source>
</evidence>
<dbReference type="Proteomes" id="UP000284057">
    <property type="component" value="Unassembled WGS sequence"/>
</dbReference>
<keyword evidence="3" id="KW-1185">Reference proteome</keyword>
<sequence>MRRPPVAAATLVLLAACGAGDDGGGDRGGIVLPPAGGRVDYQLGGAYPPAGEAEIVIRDVSAQPAPGRYGICYVNAFQTQPGTLEWWLAEHDELLLRHDGELVADLDWPDEVLLDTSTEANRAALAELAGRDLARCAEAGFDAVEPDNLDSWTRSHGLLDEAGNVAFAALLAGAAHDLGLAIAQKNTPELGDAGRDAADLDFAIAEECEAHDECDAYTDVYGDRVIEIEYTDNGRAAFDAACAARGDRISVLLRDRDVVPAGAAGHVSEWCAAVGASP</sequence>
<protein>
    <recommendedName>
        <fullName evidence="1">Glycoside-hydrolase family GH114 TIM-barrel domain-containing protein</fullName>
    </recommendedName>
</protein>
<feature type="domain" description="Glycoside-hydrolase family GH114 TIM-barrel" evidence="1">
    <location>
        <begin position="40"/>
        <end position="259"/>
    </location>
</feature>
<evidence type="ECO:0000313" key="2">
    <source>
        <dbReference type="EMBL" id="RIQ17816.1"/>
    </source>
</evidence>
<dbReference type="Gene3D" id="3.20.20.70">
    <property type="entry name" value="Aldolase class I"/>
    <property type="match status" value="1"/>
</dbReference>
<comment type="caution">
    <text evidence="2">The sequence shown here is derived from an EMBL/GenBank/DDBJ whole genome shotgun (WGS) entry which is preliminary data.</text>
</comment>
<gene>
    <name evidence="2" type="ORF">DY240_22020</name>
</gene>
<dbReference type="OrthoDB" id="319933at2"/>
<dbReference type="InterPro" id="IPR013785">
    <property type="entry name" value="Aldolase_TIM"/>
</dbReference>
<organism evidence="2 3">
    <name type="scientific">Jiangella rhizosphaerae</name>
    <dbReference type="NCBI Taxonomy" id="2293569"/>
    <lineage>
        <taxon>Bacteria</taxon>
        <taxon>Bacillati</taxon>
        <taxon>Actinomycetota</taxon>
        <taxon>Actinomycetes</taxon>
        <taxon>Jiangellales</taxon>
        <taxon>Jiangellaceae</taxon>
        <taxon>Jiangella</taxon>
    </lineage>
</organism>
<dbReference type="InterPro" id="IPR017853">
    <property type="entry name" value="GH"/>
</dbReference>
<dbReference type="PROSITE" id="PS51257">
    <property type="entry name" value="PROKAR_LIPOPROTEIN"/>
    <property type="match status" value="1"/>
</dbReference>
<evidence type="ECO:0000313" key="3">
    <source>
        <dbReference type="Proteomes" id="UP000284057"/>
    </source>
</evidence>
<proteinExistence type="predicted"/>
<dbReference type="Pfam" id="PF03537">
    <property type="entry name" value="Glyco_hydro_114"/>
    <property type="match status" value="1"/>
</dbReference>
<dbReference type="SUPFAM" id="SSF51445">
    <property type="entry name" value="(Trans)glycosidases"/>
    <property type="match status" value="1"/>
</dbReference>
<dbReference type="InterPro" id="IPR004352">
    <property type="entry name" value="GH114_TIM-barrel"/>
</dbReference>
<name>A0A418KKJ0_9ACTN</name>
<dbReference type="RefSeq" id="WP_119661991.1">
    <property type="nucleotide sequence ID" value="NZ_QUAL01000191.1"/>
</dbReference>
<dbReference type="EMBL" id="QUAL01000191">
    <property type="protein sequence ID" value="RIQ17816.1"/>
    <property type="molecule type" value="Genomic_DNA"/>
</dbReference>
<dbReference type="PANTHER" id="PTHR35273:SF2">
    <property type="entry name" value="ALPHA-GALACTOSIDASE"/>
    <property type="match status" value="1"/>
</dbReference>
<dbReference type="PANTHER" id="PTHR35273">
    <property type="entry name" value="ALPHA-1,4 POLYGALACTOSAMINIDASE, PUTATIVE (AFU_ORTHOLOGUE AFUA_3G07890)-RELATED"/>
    <property type="match status" value="1"/>
</dbReference>